<gene>
    <name evidence="1" type="ORF">DFR58_1654</name>
</gene>
<dbReference type="RefSeq" id="WP_114300503.1">
    <property type="nucleotide sequence ID" value="NZ_QPJT01000065.1"/>
</dbReference>
<keyword evidence="2" id="KW-1185">Reference proteome</keyword>
<protein>
    <submittedName>
        <fullName evidence="1">Uncharacterized protein</fullName>
    </submittedName>
</protein>
<dbReference type="OrthoDB" id="1865272at2"/>
<sequence length="93" mass="10874">MIIRQLKPRQYDHLHKDLLKKAHAKPLEASYTVNMTVNNVEYAVRIQPETRCRMAVLQALRIDRSEGKPDFELITRGNILLSLLEMLVYQAVR</sequence>
<dbReference type="EMBL" id="QPJT01000065">
    <property type="protein sequence ID" value="RCX06902.1"/>
    <property type="molecule type" value="Genomic_DNA"/>
</dbReference>
<proteinExistence type="predicted"/>
<reference evidence="1 2" key="1">
    <citation type="submission" date="2018-07" db="EMBL/GenBank/DDBJ databases">
        <title>Genomic Encyclopedia of Type Strains, Phase IV (KMG-IV): sequencing the most valuable type-strain genomes for metagenomic binning, comparative biology and taxonomic classification.</title>
        <authorList>
            <person name="Goeker M."/>
        </authorList>
    </citation>
    <scope>NUCLEOTIDE SEQUENCE [LARGE SCALE GENOMIC DNA]</scope>
    <source>
        <strain evidence="1 2">DSM 27016</strain>
    </source>
</reference>
<organism evidence="1 2">
    <name type="scientific">Anaerobacterium chartisolvens</name>
    <dbReference type="NCBI Taxonomy" id="1297424"/>
    <lineage>
        <taxon>Bacteria</taxon>
        <taxon>Bacillati</taxon>
        <taxon>Bacillota</taxon>
        <taxon>Clostridia</taxon>
        <taxon>Eubacteriales</taxon>
        <taxon>Oscillospiraceae</taxon>
        <taxon>Anaerobacterium</taxon>
    </lineage>
</organism>
<comment type="caution">
    <text evidence="1">The sequence shown here is derived from an EMBL/GenBank/DDBJ whole genome shotgun (WGS) entry which is preliminary data.</text>
</comment>
<evidence type="ECO:0000313" key="1">
    <source>
        <dbReference type="EMBL" id="RCX06902.1"/>
    </source>
</evidence>
<dbReference type="Proteomes" id="UP000253034">
    <property type="component" value="Unassembled WGS sequence"/>
</dbReference>
<dbReference type="AlphaFoldDB" id="A0A369AC19"/>
<name>A0A369AC19_9FIRM</name>
<accession>A0A369AC19</accession>
<evidence type="ECO:0000313" key="2">
    <source>
        <dbReference type="Proteomes" id="UP000253034"/>
    </source>
</evidence>